<feature type="region of interest" description="Disordered" evidence="1">
    <location>
        <begin position="25"/>
        <end position="87"/>
    </location>
</feature>
<evidence type="ECO:0000313" key="3">
    <source>
        <dbReference type="Proteomes" id="UP000002035"/>
    </source>
</evidence>
<dbReference type="AlphaFoldDB" id="C5FZ10"/>
<dbReference type="OMA" id="HEDSAFT"/>
<organism evidence="2 3">
    <name type="scientific">Arthroderma otae (strain ATCC MYA-4605 / CBS 113480)</name>
    <name type="common">Microsporum canis</name>
    <dbReference type="NCBI Taxonomy" id="554155"/>
    <lineage>
        <taxon>Eukaryota</taxon>
        <taxon>Fungi</taxon>
        <taxon>Dikarya</taxon>
        <taxon>Ascomycota</taxon>
        <taxon>Pezizomycotina</taxon>
        <taxon>Eurotiomycetes</taxon>
        <taxon>Eurotiomycetidae</taxon>
        <taxon>Onygenales</taxon>
        <taxon>Arthrodermataceae</taxon>
        <taxon>Microsporum</taxon>
    </lineage>
</organism>
<sequence>MGVPLDGGEKWRAEEEKREALKSLNEAVEKSDAASTKAQDGTAGELENDLTEASTEEPTNMLSREASADQLHDSLDLDAVARSQENGPLERQLDNWLRFHGLIREELNS</sequence>
<dbReference type="RefSeq" id="XP_002843794.1">
    <property type="nucleotide sequence ID" value="XM_002843748.1"/>
</dbReference>
<keyword evidence="3" id="KW-1185">Reference proteome</keyword>
<accession>C5FZ10</accession>
<dbReference type="HOGENOM" id="CLU_2374299_0_0_1"/>
<feature type="compositionally biased region" description="Basic and acidic residues" evidence="1">
    <location>
        <begin position="66"/>
        <end position="75"/>
    </location>
</feature>
<dbReference type="Proteomes" id="UP000002035">
    <property type="component" value="Unassembled WGS sequence"/>
</dbReference>
<proteinExistence type="predicted"/>
<reference evidence="3" key="1">
    <citation type="journal article" date="2012" name="MBio">
        <title>Comparative genome analysis of Trichophyton rubrum and related dermatophytes reveals candidate genes involved in infection.</title>
        <authorList>
            <person name="Martinez D.A."/>
            <person name="Oliver B.G."/>
            <person name="Graeser Y."/>
            <person name="Goldberg J.M."/>
            <person name="Li W."/>
            <person name="Martinez-Rossi N.M."/>
            <person name="Monod M."/>
            <person name="Shelest E."/>
            <person name="Barton R.C."/>
            <person name="Birch E."/>
            <person name="Brakhage A.A."/>
            <person name="Chen Z."/>
            <person name="Gurr S.J."/>
            <person name="Heiman D."/>
            <person name="Heitman J."/>
            <person name="Kosti I."/>
            <person name="Rossi A."/>
            <person name="Saif S."/>
            <person name="Samalova M."/>
            <person name="Saunders C.W."/>
            <person name="Shea T."/>
            <person name="Summerbell R.C."/>
            <person name="Xu J."/>
            <person name="Young S."/>
            <person name="Zeng Q."/>
            <person name="Birren B.W."/>
            <person name="Cuomo C.A."/>
            <person name="White T.C."/>
        </authorList>
    </citation>
    <scope>NUCLEOTIDE SEQUENCE [LARGE SCALE GENOMIC DNA]</scope>
    <source>
        <strain evidence="3">ATCC MYA-4605 / CBS 113480</strain>
    </source>
</reference>
<protein>
    <submittedName>
        <fullName evidence="2">Uncharacterized protein</fullName>
    </submittedName>
</protein>
<evidence type="ECO:0000313" key="2">
    <source>
        <dbReference type="EMBL" id="EEQ34758.1"/>
    </source>
</evidence>
<dbReference type="VEuPathDB" id="FungiDB:MCYG_07577"/>
<dbReference type="GeneID" id="9225193"/>
<dbReference type="EMBL" id="DS995707">
    <property type="protein sequence ID" value="EEQ34758.1"/>
    <property type="molecule type" value="Genomic_DNA"/>
</dbReference>
<gene>
    <name evidence="2" type="ORF">MCYG_07577</name>
</gene>
<name>C5FZ10_ARTOC</name>
<evidence type="ECO:0000256" key="1">
    <source>
        <dbReference type="SAM" id="MobiDB-lite"/>
    </source>
</evidence>
<feature type="compositionally biased region" description="Polar residues" evidence="1">
    <location>
        <begin position="51"/>
        <end position="62"/>
    </location>
</feature>